<evidence type="ECO:0000256" key="1">
    <source>
        <dbReference type="SAM" id="Coils"/>
    </source>
</evidence>
<keyword evidence="1" id="KW-0175">Coiled coil</keyword>
<name>A0A9D4NEY4_DREPO</name>
<reference evidence="2" key="2">
    <citation type="submission" date="2020-11" db="EMBL/GenBank/DDBJ databases">
        <authorList>
            <person name="McCartney M.A."/>
            <person name="Auch B."/>
            <person name="Kono T."/>
            <person name="Mallez S."/>
            <person name="Becker A."/>
            <person name="Gohl D.M."/>
            <person name="Silverstein K.A.T."/>
            <person name="Koren S."/>
            <person name="Bechman K.B."/>
            <person name="Herman A."/>
            <person name="Abrahante J.E."/>
            <person name="Garbe J."/>
        </authorList>
    </citation>
    <scope>NUCLEOTIDE SEQUENCE</scope>
    <source>
        <strain evidence="2">Duluth1</strain>
        <tissue evidence="2">Whole animal</tissue>
    </source>
</reference>
<dbReference type="AlphaFoldDB" id="A0A9D4NEY4"/>
<evidence type="ECO:0000313" key="2">
    <source>
        <dbReference type="EMBL" id="KAH3895222.1"/>
    </source>
</evidence>
<gene>
    <name evidence="2" type="ORF">DPMN_019382</name>
</gene>
<proteinExistence type="predicted"/>
<accession>A0A9D4NEY4</accession>
<dbReference type="EMBL" id="JAIWYP010000001">
    <property type="protein sequence ID" value="KAH3895222.1"/>
    <property type="molecule type" value="Genomic_DNA"/>
</dbReference>
<feature type="coiled-coil region" evidence="1">
    <location>
        <begin position="21"/>
        <end position="48"/>
    </location>
</feature>
<dbReference type="Proteomes" id="UP000828390">
    <property type="component" value="Unassembled WGS sequence"/>
</dbReference>
<organism evidence="2 3">
    <name type="scientific">Dreissena polymorpha</name>
    <name type="common">Zebra mussel</name>
    <name type="synonym">Mytilus polymorpha</name>
    <dbReference type="NCBI Taxonomy" id="45954"/>
    <lineage>
        <taxon>Eukaryota</taxon>
        <taxon>Metazoa</taxon>
        <taxon>Spiralia</taxon>
        <taxon>Lophotrochozoa</taxon>
        <taxon>Mollusca</taxon>
        <taxon>Bivalvia</taxon>
        <taxon>Autobranchia</taxon>
        <taxon>Heteroconchia</taxon>
        <taxon>Euheterodonta</taxon>
        <taxon>Imparidentia</taxon>
        <taxon>Neoheterodontei</taxon>
        <taxon>Myida</taxon>
        <taxon>Dreissenoidea</taxon>
        <taxon>Dreissenidae</taxon>
        <taxon>Dreissena</taxon>
    </lineage>
</organism>
<keyword evidence="3" id="KW-1185">Reference proteome</keyword>
<comment type="caution">
    <text evidence="2">The sequence shown here is derived from an EMBL/GenBank/DDBJ whole genome shotgun (WGS) entry which is preliminary data.</text>
</comment>
<sequence length="84" mass="9834">MSIQYVSAINLTLPFSLSAELRENKEIAQKLTAENNDMAQDLAALRYRQSKYENDLSNAQQVCSEFRRLFYYYLKGLFTDFGMF</sequence>
<reference evidence="2" key="1">
    <citation type="journal article" date="2019" name="bioRxiv">
        <title>The Genome of the Zebra Mussel, Dreissena polymorpha: A Resource for Invasive Species Research.</title>
        <authorList>
            <person name="McCartney M.A."/>
            <person name="Auch B."/>
            <person name="Kono T."/>
            <person name="Mallez S."/>
            <person name="Zhang Y."/>
            <person name="Obille A."/>
            <person name="Becker A."/>
            <person name="Abrahante J.E."/>
            <person name="Garbe J."/>
            <person name="Badalamenti J.P."/>
            <person name="Herman A."/>
            <person name="Mangelson H."/>
            <person name="Liachko I."/>
            <person name="Sullivan S."/>
            <person name="Sone E.D."/>
            <person name="Koren S."/>
            <person name="Silverstein K.A.T."/>
            <person name="Beckman K.B."/>
            <person name="Gohl D.M."/>
        </authorList>
    </citation>
    <scope>NUCLEOTIDE SEQUENCE</scope>
    <source>
        <strain evidence="2">Duluth1</strain>
        <tissue evidence="2">Whole animal</tissue>
    </source>
</reference>
<protein>
    <submittedName>
        <fullName evidence="2">Uncharacterized protein</fullName>
    </submittedName>
</protein>
<evidence type="ECO:0000313" key="3">
    <source>
        <dbReference type="Proteomes" id="UP000828390"/>
    </source>
</evidence>